<dbReference type="PANTHER" id="PTHR36978">
    <property type="entry name" value="P-LOOP CONTAINING NUCLEOTIDE TRIPHOSPHATE HYDROLASE"/>
    <property type="match status" value="1"/>
</dbReference>
<reference evidence="1" key="2">
    <citation type="submission" date="2020-02" db="EMBL/GenBank/DDBJ databases">
        <authorList>
            <person name="Gilchrist C.L.M."/>
            <person name="Chooi Y.-H."/>
        </authorList>
    </citation>
    <scope>NUCLEOTIDE SEQUENCE</scope>
    <source>
        <strain evidence="1">MST-FP2251</strain>
    </source>
</reference>
<dbReference type="AlphaFoldDB" id="A0AAD4H085"/>
<evidence type="ECO:0008006" key="3">
    <source>
        <dbReference type="Google" id="ProtNLM"/>
    </source>
</evidence>
<reference evidence="1" key="1">
    <citation type="journal article" date="2019" name="Beilstein J. Org. Chem.">
        <title>Nanangenines: drimane sesquiterpenoids as the dominant metabolite cohort of a novel Australian fungus, Aspergillus nanangensis.</title>
        <authorList>
            <person name="Lacey H.J."/>
            <person name="Gilchrist C.L.M."/>
            <person name="Crombie A."/>
            <person name="Kalaitzis J.A."/>
            <person name="Vuong D."/>
            <person name="Rutledge P.J."/>
            <person name="Turner P."/>
            <person name="Pitt J.I."/>
            <person name="Lacey E."/>
            <person name="Chooi Y.H."/>
            <person name="Piggott A.M."/>
        </authorList>
    </citation>
    <scope>NUCLEOTIDE SEQUENCE</scope>
    <source>
        <strain evidence="1">MST-FP2251</strain>
    </source>
</reference>
<keyword evidence="2" id="KW-1185">Reference proteome</keyword>
<evidence type="ECO:0000313" key="2">
    <source>
        <dbReference type="Proteomes" id="UP001194746"/>
    </source>
</evidence>
<gene>
    <name evidence="1" type="ORF">FE257_007951</name>
</gene>
<dbReference type="Proteomes" id="UP001194746">
    <property type="component" value="Unassembled WGS sequence"/>
</dbReference>
<name>A0AAD4H085_ASPNN</name>
<comment type="caution">
    <text evidence="1">The sequence shown here is derived from an EMBL/GenBank/DDBJ whole genome shotgun (WGS) entry which is preliminary data.</text>
</comment>
<dbReference type="InterPro" id="IPR027417">
    <property type="entry name" value="P-loop_NTPase"/>
</dbReference>
<dbReference type="Pfam" id="PF17784">
    <property type="entry name" value="Sulfotransfer_4"/>
    <property type="match status" value="1"/>
</dbReference>
<organism evidence="1 2">
    <name type="scientific">Aspergillus nanangensis</name>
    <dbReference type="NCBI Taxonomy" id="2582783"/>
    <lineage>
        <taxon>Eukaryota</taxon>
        <taxon>Fungi</taxon>
        <taxon>Dikarya</taxon>
        <taxon>Ascomycota</taxon>
        <taxon>Pezizomycotina</taxon>
        <taxon>Eurotiomycetes</taxon>
        <taxon>Eurotiomycetidae</taxon>
        <taxon>Eurotiales</taxon>
        <taxon>Aspergillaceae</taxon>
        <taxon>Aspergillus</taxon>
        <taxon>Aspergillus subgen. Circumdati</taxon>
    </lineage>
</organism>
<accession>A0AAD4H085</accession>
<sequence>MPSQVYRFADGNVVTTDIDRRHCSREVPMRVLSLGLCRTGSLSLVKALKTLGYSHTYHANDAIFANPQDCELWLEAVQAKFEGKGEPWGRKEFDQLLGHCQAVTDIPAILFAEELIHAYPEAKVILTVRDVDDWHRSVKNTIDALITSPAFHVFNIVDYILRSRTRFVRPVFAKVWNQLFEGDFEQNGRRVFHEHYKRIESLVPPERLLIYHVKEGWEPLCGFLNEPVPSVPMPHENEMKTMQQKFQKALVYNARDYLSSIFSILSSASFAFLTLSALCGENLTAPKVLDAMKNAPNVFKTGVSFVSASWK</sequence>
<dbReference type="EMBL" id="VCAU01000004">
    <property type="protein sequence ID" value="KAF9894448.1"/>
    <property type="molecule type" value="Genomic_DNA"/>
</dbReference>
<dbReference type="PANTHER" id="PTHR36978:SF4">
    <property type="entry name" value="P-LOOP CONTAINING NUCLEOSIDE TRIPHOSPHATE HYDROLASE PROTEIN"/>
    <property type="match status" value="1"/>
</dbReference>
<dbReference type="Gene3D" id="3.40.50.300">
    <property type="entry name" value="P-loop containing nucleotide triphosphate hydrolases"/>
    <property type="match status" value="1"/>
</dbReference>
<dbReference type="InterPro" id="IPR040632">
    <property type="entry name" value="Sulfotransfer_4"/>
</dbReference>
<proteinExistence type="predicted"/>
<dbReference type="SUPFAM" id="SSF52540">
    <property type="entry name" value="P-loop containing nucleoside triphosphate hydrolases"/>
    <property type="match status" value="1"/>
</dbReference>
<evidence type="ECO:0000313" key="1">
    <source>
        <dbReference type="EMBL" id="KAF9894448.1"/>
    </source>
</evidence>
<protein>
    <recommendedName>
        <fullName evidence="3">NAD dependent epimerase/dehydratase</fullName>
    </recommendedName>
</protein>